<feature type="binding site" evidence="6">
    <location>
        <position position="97"/>
    </location>
    <ligand>
        <name>FMN</name>
        <dbReference type="ChEBI" id="CHEBI:58210"/>
    </ligand>
</feature>
<comment type="similarity">
    <text evidence="5">Belongs to the NtaA/SnaA/DszA monooxygenase family.</text>
</comment>
<evidence type="ECO:0000256" key="7">
    <source>
        <dbReference type="SAM" id="MobiDB-lite"/>
    </source>
</evidence>
<dbReference type="InterPro" id="IPR036661">
    <property type="entry name" value="Luciferase-like_sf"/>
</dbReference>
<dbReference type="PIRSF" id="PIRSF000337">
    <property type="entry name" value="NTA_MOA"/>
    <property type="match status" value="1"/>
</dbReference>
<dbReference type="NCBIfam" id="TIGR03860">
    <property type="entry name" value="FMN_nitrolo"/>
    <property type="match status" value="1"/>
</dbReference>
<dbReference type="InterPro" id="IPR011251">
    <property type="entry name" value="Luciferase-like_dom"/>
</dbReference>
<keyword evidence="1 6" id="KW-0285">Flavoprotein</keyword>
<evidence type="ECO:0000256" key="4">
    <source>
        <dbReference type="ARBA" id="ARBA00023033"/>
    </source>
</evidence>
<evidence type="ECO:0000313" key="9">
    <source>
        <dbReference type="EMBL" id="RFA07737.1"/>
    </source>
</evidence>
<dbReference type="OrthoDB" id="9814695at2"/>
<feature type="domain" description="Luciferase-like" evidence="8">
    <location>
        <begin position="32"/>
        <end position="367"/>
    </location>
</feature>
<proteinExistence type="inferred from homology"/>
<feature type="binding site" evidence="6">
    <location>
        <position position="51"/>
    </location>
    <ligand>
        <name>FMN</name>
        <dbReference type="ChEBI" id="CHEBI:58210"/>
    </ligand>
</feature>
<keyword evidence="3" id="KW-0560">Oxidoreductase</keyword>
<dbReference type="PANTHER" id="PTHR30011">
    <property type="entry name" value="ALKANESULFONATE MONOOXYGENASE-RELATED"/>
    <property type="match status" value="1"/>
</dbReference>
<keyword evidence="4" id="KW-0503">Monooxygenase</keyword>
<dbReference type="Proteomes" id="UP000256709">
    <property type="component" value="Unassembled WGS sequence"/>
</dbReference>
<dbReference type="EMBL" id="NBXA01000026">
    <property type="protein sequence ID" value="RFA07737.1"/>
    <property type="molecule type" value="Genomic_DNA"/>
</dbReference>
<accession>A0A3E0VFU9</accession>
<evidence type="ECO:0000256" key="5">
    <source>
        <dbReference type="ARBA" id="ARBA00033748"/>
    </source>
</evidence>
<comment type="caution">
    <text evidence="9">The sequence shown here is derived from an EMBL/GenBank/DDBJ whole genome shotgun (WGS) entry which is preliminary data.</text>
</comment>
<evidence type="ECO:0000259" key="8">
    <source>
        <dbReference type="Pfam" id="PF00296"/>
    </source>
</evidence>
<dbReference type="SUPFAM" id="SSF51679">
    <property type="entry name" value="Bacterial luciferase-like"/>
    <property type="match status" value="1"/>
</dbReference>
<evidence type="ECO:0000256" key="2">
    <source>
        <dbReference type="ARBA" id="ARBA00022643"/>
    </source>
</evidence>
<dbReference type="Pfam" id="PF00296">
    <property type="entry name" value="Bac_luciferase"/>
    <property type="match status" value="1"/>
</dbReference>
<dbReference type="GO" id="GO:0004497">
    <property type="term" value="F:monooxygenase activity"/>
    <property type="evidence" value="ECO:0007669"/>
    <property type="project" value="UniProtKB-KW"/>
</dbReference>
<dbReference type="PANTHER" id="PTHR30011:SF16">
    <property type="entry name" value="C2H2 FINGER DOMAIN TRANSCRIPTION FACTOR (EUROFUNG)-RELATED"/>
    <property type="match status" value="1"/>
</dbReference>
<feature type="binding site" evidence="6">
    <location>
        <position position="207"/>
    </location>
    <ligand>
        <name>FMN</name>
        <dbReference type="ChEBI" id="CHEBI:58210"/>
    </ligand>
</feature>
<feature type="binding site" evidence="6">
    <location>
        <position position="151"/>
    </location>
    <ligand>
        <name>FMN</name>
        <dbReference type="ChEBI" id="CHEBI:58210"/>
    </ligand>
</feature>
<sequence>MILGWFVNYMPTAWNRPWAGPNVTGWTDGQFYIDMARALERSSIDLIMLEDSSVVPENFGGTMEAEFKATVKAPKHDPLPLAAAIAAATTSLGIVTTMSTSLYPPHRIAQLQATLDQLSDGRAGWNVVTSFEDLAARNIGLDTLWEHDERYARADEYLRAVSSLWRAGAVPDARGRAVFEGRSFALDAPGTTPLVQRRPVLCQAGGSSSGMDFAAKWADLIVSVPSGIDAMKAYRDGIRRRAEAAGTDPDATKVLYMVTPILGESVAEAEDKEARMYSAEGDNFLRRLVQLSNIAEIDFAEYDLDAPIPEDATTNGAQSILEGMKKMTRGSSLREAMSGKGESTSLRLVGTPESVADEMEAAIDQVGGDGFLLFHGGGGLISRHYLDDVLDGLVPELQRRGLAQSGYGPGTFHDRLTNDTLRSTT</sequence>
<name>A0A3E0VFU9_9MICO</name>
<gene>
    <name evidence="9" type="ORF">B7R21_14670</name>
</gene>
<dbReference type="GO" id="GO:0016705">
    <property type="term" value="F:oxidoreductase activity, acting on paired donors, with incorporation or reduction of molecular oxygen"/>
    <property type="evidence" value="ECO:0007669"/>
    <property type="project" value="InterPro"/>
</dbReference>
<feature type="binding site" evidence="6">
    <location>
        <position position="147"/>
    </location>
    <ligand>
        <name>FMN</name>
        <dbReference type="ChEBI" id="CHEBI:58210"/>
    </ligand>
</feature>
<evidence type="ECO:0000256" key="6">
    <source>
        <dbReference type="PIRSR" id="PIRSR000337-1"/>
    </source>
</evidence>
<organism evidence="9 10">
    <name type="scientific">Subtercola boreus</name>
    <dbReference type="NCBI Taxonomy" id="120213"/>
    <lineage>
        <taxon>Bacteria</taxon>
        <taxon>Bacillati</taxon>
        <taxon>Actinomycetota</taxon>
        <taxon>Actinomycetes</taxon>
        <taxon>Micrococcales</taxon>
        <taxon>Microbacteriaceae</taxon>
        <taxon>Subtercola</taxon>
    </lineage>
</organism>
<dbReference type="Gene3D" id="3.20.20.30">
    <property type="entry name" value="Luciferase-like domain"/>
    <property type="match status" value="1"/>
</dbReference>
<dbReference type="InterPro" id="IPR051260">
    <property type="entry name" value="Diverse_substr_monoxygenases"/>
</dbReference>
<dbReference type="AlphaFoldDB" id="A0A3E0VFU9"/>
<keyword evidence="2 6" id="KW-0288">FMN</keyword>
<feature type="region of interest" description="Disordered" evidence="7">
    <location>
        <begin position="403"/>
        <end position="425"/>
    </location>
</feature>
<dbReference type="InterPro" id="IPR016215">
    <property type="entry name" value="NTA_MOA"/>
</dbReference>
<evidence type="ECO:0000313" key="10">
    <source>
        <dbReference type="Proteomes" id="UP000256709"/>
    </source>
</evidence>
<reference evidence="9 10" key="1">
    <citation type="submission" date="2017-04" db="EMBL/GenBank/DDBJ databases">
        <title>Comparative genome analysis of Subtercola boreus.</title>
        <authorList>
            <person name="Cho Y.-J."/>
            <person name="Cho A."/>
            <person name="Kim O.-S."/>
            <person name="Lee J.-I."/>
        </authorList>
    </citation>
    <scope>NUCLEOTIDE SEQUENCE [LARGE SCALE GENOMIC DNA]</scope>
    <source>
        <strain evidence="9 10">P27444</strain>
    </source>
</reference>
<evidence type="ECO:0000256" key="1">
    <source>
        <dbReference type="ARBA" id="ARBA00022630"/>
    </source>
</evidence>
<evidence type="ECO:0000256" key="3">
    <source>
        <dbReference type="ARBA" id="ARBA00023002"/>
    </source>
</evidence>
<protein>
    <submittedName>
        <fullName evidence="9">Dibenzothiophene desulfurization enzyme A</fullName>
    </submittedName>
</protein>